<feature type="binding site" evidence="11">
    <location>
        <position position="482"/>
    </location>
    <ligand>
        <name>substrate</name>
    </ligand>
</feature>
<dbReference type="PANTHER" id="PTHR43522:SF2">
    <property type="entry name" value="TRANSKETOLASE 1-RELATED"/>
    <property type="match status" value="1"/>
</dbReference>
<evidence type="ECO:0000256" key="6">
    <source>
        <dbReference type="ARBA" id="ARBA00022723"/>
    </source>
</evidence>
<name>A0A3G2S845_MALR7</name>
<dbReference type="FunFam" id="3.40.50.920:FF:000003">
    <property type="entry name" value="Transketolase"/>
    <property type="match status" value="1"/>
</dbReference>
<accession>A0A3G2S845</accession>
<dbReference type="SUPFAM" id="SSF52922">
    <property type="entry name" value="TK C-terminal domain-like"/>
    <property type="match status" value="1"/>
</dbReference>
<keyword evidence="8 12" id="KW-0786">Thiamine pyrophosphate</keyword>
<comment type="cofactor">
    <cofactor evidence="12">
        <name>thiamine diphosphate</name>
        <dbReference type="ChEBI" id="CHEBI:58937"/>
    </cofactor>
    <text evidence="12">Binds 1 thiamine pyrophosphate per subunit. During the reaction, the substrate forms a covalent intermediate with the cofactor.</text>
</comment>
<dbReference type="CDD" id="cd02012">
    <property type="entry name" value="TPP_TK"/>
    <property type="match status" value="1"/>
</dbReference>
<keyword evidence="18" id="KW-1185">Reference proteome</keyword>
<evidence type="ECO:0000256" key="10">
    <source>
        <dbReference type="PIRSR" id="PIRSR605478-1"/>
    </source>
</evidence>
<feature type="binding site" evidence="11">
    <location>
        <position position="31"/>
    </location>
    <ligand>
        <name>substrate</name>
    </ligand>
</feature>
<comment type="cofactor">
    <cofactor evidence="1">
        <name>Co(2+)</name>
        <dbReference type="ChEBI" id="CHEBI:48828"/>
    </cofactor>
</comment>
<feature type="binding site" evidence="11">
    <location>
        <position position="478"/>
    </location>
    <ligand>
        <name>substrate</name>
    </ligand>
</feature>
<comment type="function">
    <text evidence="15">Catalyzes the transfer of a two-carbon ketol group from a ketose donor to an aldose acceptor, via a covalent intermediate with the cofactor thiamine pyrophosphate.</text>
</comment>
<evidence type="ECO:0000256" key="12">
    <source>
        <dbReference type="PIRSR" id="PIRSR605478-3"/>
    </source>
</evidence>
<keyword evidence="6 13" id="KW-0479">Metal-binding</keyword>
<keyword evidence="7 13" id="KW-0460">Magnesium</keyword>
<organism evidence="17 18">
    <name type="scientific">Malassezia restricta (strain ATCC 96810 / NBRC 103918 / CBS 7877)</name>
    <name type="common">Seborrheic dermatitis infection agent</name>
    <dbReference type="NCBI Taxonomy" id="425264"/>
    <lineage>
        <taxon>Eukaryota</taxon>
        <taxon>Fungi</taxon>
        <taxon>Dikarya</taxon>
        <taxon>Basidiomycota</taxon>
        <taxon>Ustilaginomycotina</taxon>
        <taxon>Malasseziomycetes</taxon>
        <taxon>Malasseziales</taxon>
        <taxon>Malasseziaceae</taxon>
        <taxon>Malassezia</taxon>
    </lineage>
</organism>
<dbReference type="PANTHER" id="PTHR43522">
    <property type="entry name" value="TRANSKETOLASE"/>
    <property type="match status" value="1"/>
</dbReference>
<dbReference type="GO" id="GO:0006098">
    <property type="term" value="P:pentose-phosphate shunt"/>
    <property type="evidence" value="ECO:0007669"/>
    <property type="project" value="TreeGrafter"/>
</dbReference>
<dbReference type="EMBL" id="CP033151">
    <property type="protein sequence ID" value="AYO43358.1"/>
    <property type="molecule type" value="Genomic_DNA"/>
</dbReference>
<dbReference type="GO" id="GO:0046872">
    <property type="term" value="F:metal ion binding"/>
    <property type="evidence" value="ECO:0007669"/>
    <property type="project" value="UniProtKB-KW"/>
</dbReference>
<dbReference type="InterPro" id="IPR005475">
    <property type="entry name" value="Transketolase-like_Pyr-bd"/>
</dbReference>
<dbReference type="Pfam" id="PF00456">
    <property type="entry name" value="Transketolase_N"/>
    <property type="match status" value="1"/>
</dbReference>
<evidence type="ECO:0000313" key="17">
    <source>
        <dbReference type="EMBL" id="AYO43358.1"/>
    </source>
</evidence>
<dbReference type="STRING" id="425264.A0A3G2S845"/>
<feature type="binding site" evidence="13">
    <location>
        <position position="192"/>
    </location>
    <ligand>
        <name>Mg(2+)</name>
        <dbReference type="ChEBI" id="CHEBI:18420"/>
    </ligand>
</feature>
<dbReference type="FunFam" id="3.40.50.970:FF:000004">
    <property type="entry name" value="Transketolase"/>
    <property type="match status" value="1"/>
</dbReference>
<dbReference type="InterPro" id="IPR005474">
    <property type="entry name" value="Transketolase_N"/>
</dbReference>
<sequence>MSFNPTDLDTKSIATIRTLSADVVANAKSGHPGAPMGLAPLAHLLWSRVMTADPKDSRWINRDRFVLSNGHACALLYIMLHLMGYKLSMDDLKAFRQLDSLTPGHPEANHTDGVEVTTGPLGQGFANAVGLAMAQANAAAAFNKDGFELFNNRTYVFLGDGCMQEGVASEAASMAGHLGLKNLIAFYDDNHITIDGDTNCAFTEDVGKRFESYNWNVLTVKNGDEDLSALWDAIVKAQQEKERPTLVCVQTTIGFGSLNQGKASVHGAPLKEDDIAQLKTKFGFNPEEKFVVPHDVRDAYKSYADRGAAKHAEWLKLFEEYGKKYSKEYEEINRRIAQKLPEGWEKALPTYTPNDKPMATRKLSEIAITSIAAQLPEMLGGSADLTGSNLTRWSDATDFQNPTLEIGQYSGRYIRYGVREHGMGAIMNGLHAYGMHIPTAGTFLNFVTYAWGAVRLSSLSQFQVIWVATHDSIGLGEDGPTHQPIETAAALRALPNMDFWRPADGNEVSAAYKIALESRKTPSVISLTRQNLPQLEGSSIEKASRGGYVLVENTDADITLVSTGSEVSICCDAVAKLAERGIKARIVSVPCFRVFDLQPYDYRISVLPSGNPIMSVEAYSTFGWGVYSHVHHGINTFGVSAPYQKAYEKFQLTDHDVADKAQKVVEYYKKLGQVPSPIAIQAALELQQ</sequence>
<feature type="site" description="Important for catalytic activity" evidence="14">
    <location>
        <position position="266"/>
    </location>
</feature>
<dbReference type="InterPro" id="IPR020826">
    <property type="entry name" value="Transketolase_BS"/>
</dbReference>
<dbReference type="InterPro" id="IPR029061">
    <property type="entry name" value="THDP-binding"/>
</dbReference>
<evidence type="ECO:0000256" key="3">
    <source>
        <dbReference type="ARBA" id="ARBA00011738"/>
    </source>
</evidence>
<dbReference type="SUPFAM" id="SSF52518">
    <property type="entry name" value="Thiamin diphosphate-binding fold (THDP-binding)"/>
    <property type="match status" value="2"/>
</dbReference>
<evidence type="ECO:0000256" key="11">
    <source>
        <dbReference type="PIRSR" id="PIRSR605478-2"/>
    </source>
</evidence>
<evidence type="ECO:0000256" key="14">
    <source>
        <dbReference type="PIRSR" id="PIRSR605478-5"/>
    </source>
</evidence>
<evidence type="ECO:0000256" key="9">
    <source>
        <dbReference type="ARBA" id="ARBA00049473"/>
    </source>
</evidence>
<dbReference type="Proteomes" id="UP000269793">
    <property type="component" value="Chromosome IV"/>
</dbReference>
<comment type="cofactor">
    <cofactor evidence="13">
        <name>Mg(2+)</name>
        <dbReference type="ChEBI" id="CHEBI:18420"/>
    </cofactor>
    <text evidence="13">Binds 1 Mg(2+) ion per subunit. Can also utilize other divalent metal cations, such as Ca(2+), Mn(2+) and Co(2+).</text>
</comment>
<feature type="binding site" evidence="12">
    <location>
        <begin position="119"/>
        <end position="121"/>
    </location>
    <ligand>
        <name>thiamine diphosphate</name>
        <dbReference type="ChEBI" id="CHEBI:58937"/>
    </ligand>
</feature>
<feature type="binding site" evidence="11">
    <location>
        <position position="529"/>
    </location>
    <ligand>
        <name>substrate</name>
    </ligand>
</feature>
<keyword evidence="5 15" id="KW-0808">Transferase</keyword>
<feature type="binding site" evidence="12">
    <location>
        <position position="161"/>
    </location>
    <ligand>
        <name>thiamine diphosphate</name>
        <dbReference type="ChEBI" id="CHEBI:58937"/>
    </ligand>
</feature>
<dbReference type="InterPro" id="IPR049557">
    <property type="entry name" value="Transketolase_CS"/>
</dbReference>
<evidence type="ECO:0000256" key="1">
    <source>
        <dbReference type="ARBA" id="ARBA00001941"/>
    </source>
</evidence>
<evidence type="ECO:0000256" key="2">
    <source>
        <dbReference type="ARBA" id="ARBA00007131"/>
    </source>
</evidence>
<protein>
    <recommendedName>
        <fullName evidence="4 15">Transketolase</fullName>
        <ecNumber evidence="4 15">2.2.1.1</ecNumber>
    </recommendedName>
</protein>
<dbReference type="EC" id="2.2.1.1" evidence="4 15"/>
<feature type="binding site" evidence="13">
    <location>
        <position position="160"/>
    </location>
    <ligand>
        <name>Mg(2+)</name>
        <dbReference type="ChEBI" id="CHEBI:18420"/>
    </ligand>
</feature>
<evidence type="ECO:0000256" key="8">
    <source>
        <dbReference type="ARBA" id="ARBA00023052"/>
    </source>
</evidence>
<gene>
    <name evidence="17" type="primary">TKL1</name>
    <name evidence="17" type="ORF">DNF11_2408</name>
</gene>
<evidence type="ECO:0000256" key="4">
    <source>
        <dbReference type="ARBA" id="ARBA00013152"/>
    </source>
</evidence>
<dbReference type="GO" id="GO:0005634">
    <property type="term" value="C:nucleus"/>
    <property type="evidence" value="ECO:0007669"/>
    <property type="project" value="TreeGrafter"/>
</dbReference>
<dbReference type="Gene3D" id="3.40.50.970">
    <property type="match status" value="2"/>
</dbReference>
<dbReference type="CDD" id="cd07033">
    <property type="entry name" value="TPP_PYR_DXS_TK_like"/>
    <property type="match status" value="1"/>
</dbReference>
<feature type="domain" description="Transketolase-like pyrimidine-binding" evidence="16">
    <location>
        <begin position="358"/>
        <end position="534"/>
    </location>
</feature>
<dbReference type="PROSITE" id="PS00802">
    <property type="entry name" value="TRANSKETOLASE_2"/>
    <property type="match status" value="1"/>
</dbReference>
<dbReference type="GO" id="GO:0004802">
    <property type="term" value="F:transketolase activity"/>
    <property type="evidence" value="ECO:0007669"/>
    <property type="project" value="UniProtKB-EC"/>
</dbReference>
<feature type="binding site" evidence="11">
    <location>
        <position position="388"/>
    </location>
    <ligand>
        <name>substrate</name>
    </ligand>
</feature>
<comment type="cofactor">
    <cofactor evidence="15">
        <name>Mg(2+)</name>
        <dbReference type="ChEBI" id="CHEBI:18420"/>
    </cofactor>
    <cofactor evidence="15">
        <name>Ca(2+)</name>
        <dbReference type="ChEBI" id="CHEBI:29108"/>
    </cofactor>
    <cofactor evidence="15">
        <name>Mn(2+)</name>
        <dbReference type="ChEBI" id="CHEBI:29035"/>
    </cofactor>
    <cofactor evidence="15">
        <name>Co(2+)</name>
        <dbReference type="ChEBI" id="CHEBI:48828"/>
    </cofactor>
    <text evidence="15">Binds 1 Mg(2+) ion per subunit. Can also utilize other divalent metal cations, such as Ca(2+), Mn(2+) and Co(2+).</text>
</comment>
<dbReference type="InterPro" id="IPR033247">
    <property type="entry name" value="Transketolase_fam"/>
</dbReference>
<feature type="active site" description="Proton donor" evidence="10">
    <location>
        <position position="420"/>
    </location>
</feature>
<dbReference type="SMART" id="SM00861">
    <property type="entry name" value="Transket_pyr"/>
    <property type="match status" value="1"/>
</dbReference>
<evidence type="ECO:0000256" key="7">
    <source>
        <dbReference type="ARBA" id="ARBA00022842"/>
    </source>
</evidence>
<evidence type="ECO:0000313" key="18">
    <source>
        <dbReference type="Proteomes" id="UP000269793"/>
    </source>
</evidence>
<dbReference type="InterPro" id="IPR055152">
    <property type="entry name" value="Transketolase-like_C_2"/>
</dbReference>
<keyword evidence="15" id="KW-0106">Calcium</keyword>
<comment type="similarity">
    <text evidence="2 15">Belongs to the transketolase family.</text>
</comment>
<feature type="site" description="Important for catalytic activity" evidence="14">
    <location>
        <position position="31"/>
    </location>
</feature>
<evidence type="ECO:0000256" key="15">
    <source>
        <dbReference type="RuleBase" id="RU004996"/>
    </source>
</evidence>
<dbReference type="InterPro" id="IPR005478">
    <property type="entry name" value="Transketolase_bac-like"/>
</dbReference>
<proteinExistence type="inferred from homology"/>
<comment type="catalytic activity">
    <reaction evidence="9 15">
        <text>D-sedoheptulose 7-phosphate + D-glyceraldehyde 3-phosphate = aldehydo-D-ribose 5-phosphate + D-xylulose 5-phosphate</text>
        <dbReference type="Rhea" id="RHEA:10508"/>
        <dbReference type="ChEBI" id="CHEBI:57483"/>
        <dbReference type="ChEBI" id="CHEBI:57737"/>
        <dbReference type="ChEBI" id="CHEBI:58273"/>
        <dbReference type="ChEBI" id="CHEBI:59776"/>
        <dbReference type="EC" id="2.2.1.1"/>
    </reaction>
</comment>
<feature type="binding site" evidence="11">
    <location>
        <position position="470"/>
    </location>
    <ligand>
        <name>substrate</name>
    </ligand>
</feature>
<dbReference type="AlphaFoldDB" id="A0A3G2S845"/>
<feature type="binding site" evidence="11">
    <location>
        <position position="266"/>
    </location>
    <ligand>
        <name>substrate</name>
    </ligand>
</feature>
<evidence type="ECO:0000256" key="5">
    <source>
        <dbReference type="ARBA" id="ARBA00022679"/>
    </source>
</evidence>
<feature type="binding site" evidence="13">
    <location>
        <position position="190"/>
    </location>
    <ligand>
        <name>Mg(2+)</name>
        <dbReference type="ChEBI" id="CHEBI:18420"/>
    </ligand>
</feature>
<feature type="binding site" evidence="12">
    <location>
        <position position="446"/>
    </location>
    <ligand>
        <name>thiamine diphosphate</name>
        <dbReference type="ChEBI" id="CHEBI:58937"/>
    </ligand>
</feature>
<dbReference type="PROSITE" id="PS00801">
    <property type="entry name" value="TRANSKETOLASE_1"/>
    <property type="match status" value="1"/>
</dbReference>
<feature type="binding site" evidence="11">
    <location>
        <position position="361"/>
    </location>
    <ligand>
        <name>substrate</name>
    </ligand>
</feature>
<reference evidence="17 18" key="1">
    <citation type="submission" date="2018-10" db="EMBL/GenBank/DDBJ databases">
        <title>Complete genome sequence of Malassezia restricta CBS 7877.</title>
        <authorList>
            <person name="Morand S.C."/>
            <person name="Bertignac M."/>
            <person name="Iltis A."/>
            <person name="Kolder I."/>
            <person name="Pirovano W."/>
            <person name="Jourdain R."/>
            <person name="Clavaud C."/>
        </authorList>
    </citation>
    <scope>NUCLEOTIDE SEQUENCE [LARGE SCALE GENOMIC DNA]</scope>
    <source>
        <strain evidence="17 18">CBS 7877</strain>
    </source>
</reference>
<dbReference type="FunFam" id="3.40.50.970:FF:000003">
    <property type="entry name" value="Transketolase"/>
    <property type="match status" value="1"/>
</dbReference>
<dbReference type="Pfam" id="PF02779">
    <property type="entry name" value="Transket_pyr"/>
    <property type="match status" value="1"/>
</dbReference>
<feature type="binding site" evidence="12">
    <location>
        <position position="71"/>
    </location>
    <ligand>
        <name>thiamine diphosphate</name>
        <dbReference type="ChEBI" id="CHEBI:58937"/>
    </ligand>
</feature>
<dbReference type="GO" id="GO:0005829">
    <property type="term" value="C:cytosol"/>
    <property type="evidence" value="ECO:0007669"/>
    <property type="project" value="TreeGrafter"/>
</dbReference>
<dbReference type="InterPro" id="IPR009014">
    <property type="entry name" value="Transketo_C/PFOR_II"/>
</dbReference>
<dbReference type="NCBIfam" id="TIGR00232">
    <property type="entry name" value="tktlase_bact"/>
    <property type="match status" value="1"/>
</dbReference>
<dbReference type="VEuPathDB" id="FungiDB:DNF11_2408"/>
<feature type="binding site" evidence="12">
    <location>
        <position position="190"/>
    </location>
    <ligand>
        <name>thiamine diphosphate</name>
        <dbReference type="ChEBI" id="CHEBI:58937"/>
    </ligand>
</feature>
<dbReference type="OrthoDB" id="10267175at2759"/>
<evidence type="ECO:0000256" key="13">
    <source>
        <dbReference type="PIRSR" id="PIRSR605478-4"/>
    </source>
</evidence>
<feature type="binding site" evidence="12">
    <location>
        <position position="266"/>
    </location>
    <ligand>
        <name>thiamine diphosphate</name>
        <dbReference type="ChEBI" id="CHEBI:58937"/>
    </ligand>
</feature>
<dbReference type="Pfam" id="PF22613">
    <property type="entry name" value="Transketolase_C_1"/>
    <property type="match status" value="1"/>
</dbReference>
<comment type="subunit">
    <text evidence="3 15">Homodimer.</text>
</comment>
<dbReference type="Gene3D" id="3.40.50.920">
    <property type="match status" value="1"/>
</dbReference>
<evidence type="ECO:0000259" key="16">
    <source>
        <dbReference type="SMART" id="SM00861"/>
    </source>
</evidence>